<dbReference type="AlphaFoldDB" id="A0A7X8YGS6"/>
<evidence type="ECO:0000313" key="1">
    <source>
        <dbReference type="EMBL" id="NLS12850.1"/>
    </source>
</evidence>
<comment type="caution">
    <text evidence="1">The sequence shown here is derived from an EMBL/GenBank/DDBJ whole genome shotgun (WGS) entry which is preliminary data.</text>
</comment>
<evidence type="ECO:0000313" key="2">
    <source>
        <dbReference type="Proteomes" id="UP000535589"/>
    </source>
</evidence>
<keyword evidence="2" id="KW-1185">Reference proteome</keyword>
<gene>
    <name evidence="1" type="ORF">HGP28_08045</name>
</gene>
<organism evidence="1 2">
    <name type="scientific">Vibrio agarilyticus</name>
    <dbReference type="NCBI Taxonomy" id="2726741"/>
    <lineage>
        <taxon>Bacteria</taxon>
        <taxon>Pseudomonadati</taxon>
        <taxon>Pseudomonadota</taxon>
        <taxon>Gammaproteobacteria</taxon>
        <taxon>Vibrionales</taxon>
        <taxon>Vibrionaceae</taxon>
        <taxon>Vibrio</taxon>
    </lineage>
</organism>
<proteinExistence type="predicted"/>
<sequence>MTQLTFGLLVVWALLISALPLAPFCTLLPYLALSFSCRCWPPALGFFCHINARSQLWYNQGWHTIVNVDRRVYWWFIKLTLADGSSCFIWRDACRLEDYRALQRWAVLWQADAHDR</sequence>
<dbReference type="RefSeq" id="WP_168835945.1">
    <property type="nucleotide sequence ID" value="NZ_JABAIK010000006.1"/>
</dbReference>
<accession>A0A7X8YGS6</accession>
<reference evidence="1 2" key="1">
    <citation type="submission" date="2020-04" db="EMBL/GenBank/DDBJ databases">
        <title>Vibrio sp. SM6, a novel species isolated from seawater.</title>
        <authorList>
            <person name="Wang X."/>
        </authorList>
    </citation>
    <scope>NUCLEOTIDE SEQUENCE [LARGE SCALE GENOMIC DNA]</scope>
    <source>
        <strain evidence="1 2">SM6</strain>
    </source>
</reference>
<dbReference type="Proteomes" id="UP000535589">
    <property type="component" value="Unassembled WGS sequence"/>
</dbReference>
<name>A0A7X8YGS6_9VIBR</name>
<protein>
    <submittedName>
        <fullName evidence="1">Uncharacterized protein</fullName>
    </submittedName>
</protein>
<dbReference type="EMBL" id="JABAIK010000006">
    <property type="protein sequence ID" value="NLS12850.1"/>
    <property type="molecule type" value="Genomic_DNA"/>
</dbReference>